<dbReference type="PANTHER" id="PTHR48111">
    <property type="entry name" value="REGULATOR OF RPOS"/>
    <property type="match status" value="1"/>
</dbReference>
<sequence>MHNGGSAALRRDSPPATGEPDRGRPEPAAAAPITATEPDSDVPPPTAMDHPKRILIVEDDADIADVLSLHLRDERYEVVHSADGAEGLRLLEQGNWDALILDLMLPGVDGLEICRRARAMTRYTPIIITSARSSEVHRILGLELGADDYLAKPFSVLELVARVKALLRRVDALARDSRIDAGTLDVEGLSIDPIAREASVDGARIDLTPREFDLLYFFARHPGKVFSRMDLLNAVWGYQHEGYEHTVNTHINRLRAKIESDPAEPVRILTVWGRGYKLAAPGQRDA</sequence>
<evidence type="ECO:0000256" key="1">
    <source>
        <dbReference type="ARBA" id="ARBA00013332"/>
    </source>
</evidence>
<dbReference type="InterPro" id="IPR036388">
    <property type="entry name" value="WH-like_DNA-bd_sf"/>
</dbReference>
<dbReference type="PROSITE" id="PS50110">
    <property type="entry name" value="RESPONSE_REGULATORY"/>
    <property type="match status" value="1"/>
</dbReference>
<feature type="compositionally biased region" description="Basic and acidic residues" evidence="10">
    <location>
        <begin position="9"/>
        <end position="25"/>
    </location>
</feature>
<dbReference type="InterPro" id="IPR001789">
    <property type="entry name" value="Sig_transdc_resp-reg_receiver"/>
</dbReference>
<dbReference type="InterPro" id="IPR039420">
    <property type="entry name" value="WalR-like"/>
</dbReference>
<dbReference type="Gene3D" id="3.40.50.2300">
    <property type="match status" value="1"/>
</dbReference>
<proteinExistence type="predicted"/>
<dbReference type="EMBL" id="LR025744">
    <property type="protein sequence ID" value="VBB17021.1"/>
    <property type="molecule type" value="Genomic_DNA"/>
</dbReference>
<keyword evidence="3" id="KW-0902">Two-component regulatory system</keyword>
<feature type="compositionally biased region" description="Low complexity" evidence="10">
    <location>
        <begin position="26"/>
        <end position="37"/>
    </location>
</feature>
<dbReference type="SUPFAM" id="SSF46894">
    <property type="entry name" value="C-terminal effector domain of the bipartite response regulators"/>
    <property type="match status" value="1"/>
</dbReference>
<dbReference type="Pfam" id="PF00072">
    <property type="entry name" value="Response_reg"/>
    <property type="match status" value="1"/>
</dbReference>
<dbReference type="GO" id="GO:0032993">
    <property type="term" value="C:protein-DNA complex"/>
    <property type="evidence" value="ECO:0007669"/>
    <property type="project" value="TreeGrafter"/>
</dbReference>
<evidence type="ECO:0000256" key="2">
    <source>
        <dbReference type="ARBA" id="ARBA00022553"/>
    </source>
</evidence>
<dbReference type="GO" id="GO:0000976">
    <property type="term" value="F:transcription cis-regulatory region binding"/>
    <property type="evidence" value="ECO:0007669"/>
    <property type="project" value="TreeGrafter"/>
</dbReference>
<dbReference type="PANTHER" id="PTHR48111:SF1">
    <property type="entry name" value="TWO-COMPONENT RESPONSE REGULATOR ORR33"/>
    <property type="match status" value="1"/>
</dbReference>
<dbReference type="SMART" id="SM00862">
    <property type="entry name" value="Trans_reg_C"/>
    <property type="match status" value="1"/>
</dbReference>
<evidence type="ECO:0000256" key="6">
    <source>
        <dbReference type="ARBA" id="ARBA00023163"/>
    </source>
</evidence>
<dbReference type="CDD" id="cd00383">
    <property type="entry name" value="trans_reg_C"/>
    <property type="match status" value="1"/>
</dbReference>
<evidence type="ECO:0000256" key="3">
    <source>
        <dbReference type="ARBA" id="ARBA00023012"/>
    </source>
</evidence>
<dbReference type="Gene3D" id="6.10.250.690">
    <property type="match status" value="1"/>
</dbReference>
<dbReference type="SMART" id="SM00448">
    <property type="entry name" value="REC"/>
    <property type="match status" value="1"/>
</dbReference>
<feature type="domain" description="OmpR/PhoB-type" evidence="12">
    <location>
        <begin position="181"/>
        <end position="280"/>
    </location>
</feature>
<keyword evidence="5 9" id="KW-0238">DNA-binding</keyword>
<name>A0AAJ5NLE1_9BURK</name>
<dbReference type="FunFam" id="1.10.10.10:FF:000018">
    <property type="entry name" value="DNA-binding response regulator ResD"/>
    <property type="match status" value="1"/>
</dbReference>
<feature type="modified residue" description="4-aspartylphosphate" evidence="8">
    <location>
        <position position="102"/>
    </location>
</feature>
<dbReference type="Gene3D" id="1.10.10.10">
    <property type="entry name" value="Winged helix-like DNA-binding domain superfamily/Winged helix DNA-binding domain"/>
    <property type="match status" value="1"/>
</dbReference>
<dbReference type="GO" id="GO:0006355">
    <property type="term" value="P:regulation of DNA-templated transcription"/>
    <property type="evidence" value="ECO:0007669"/>
    <property type="project" value="InterPro"/>
</dbReference>
<feature type="region of interest" description="Disordered" evidence="10">
    <location>
        <begin position="1"/>
        <end position="48"/>
    </location>
</feature>
<dbReference type="InterPro" id="IPR011006">
    <property type="entry name" value="CheY-like_superfamily"/>
</dbReference>
<evidence type="ECO:0000256" key="8">
    <source>
        <dbReference type="PROSITE-ProRule" id="PRU00169"/>
    </source>
</evidence>
<organism evidence="13 14">
    <name type="scientific">Burkholderia stabilis</name>
    <dbReference type="NCBI Taxonomy" id="95485"/>
    <lineage>
        <taxon>Bacteria</taxon>
        <taxon>Pseudomonadati</taxon>
        <taxon>Pseudomonadota</taxon>
        <taxon>Betaproteobacteria</taxon>
        <taxon>Burkholderiales</taxon>
        <taxon>Burkholderiaceae</taxon>
        <taxon>Burkholderia</taxon>
        <taxon>Burkholderia cepacia complex</taxon>
    </lineage>
</organism>
<evidence type="ECO:0000313" key="14">
    <source>
        <dbReference type="Proteomes" id="UP000268684"/>
    </source>
</evidence>
<keyword evidence="2 8" id="KW-0597">Phosphoprotein</keyword>
<reference evidence="13 14" key="1">
    <citation type="submission" date="2017-11" db="EMBL/GenBank/DDBJ databases">
        <authorList>
            <person name="Seth-Smith MB H."/>
        </authorList>
    </citation>
    <scope>NUCLEOTIDE SEQUENCE [LARGE SCALE GENOMIC DNA]</scope>
    <source>
        <strain evidence="13">E</strain>
    </source>
</reference>
<evidence type="ECO:0000256" key="4">
    <source>
        <dbReference type="ARBA" id="ARBA00023015"/>
    </source>
</evidence>
<keyword evidence="4" id="KW-0805">Transcription regulation</keyword>
<dbReference type="GO" id="GO:0000156">
    <property type="term" value="F:phosphorelay response regulator activity"/>
    <property type="evidence" value="ECO:0007669"/>
    <property type="project" value="TreeGrafter"/>
</dbReference>
<evidence type="ECO:0000256" key="5">
    <source>
        <dbReference type="ARBA" id="ARBA00023125"/>
    </source>
</evidence>
<evidence type="ECO:0000256" key="7">
    <source>
        <dbReference type="ARBA" id="ARBA00024735"/>
    </source>
</evidence>
<feature type="domain" description="Response regulatory" evidence="11">
    <location>
        <begin position="53"/>
        <end position="167"/>
    </location>
</feature>
<dbReference type="InterPro" id="IPR016032">
    <property type="entry name" value="Sig_transdc_resp-reg_C-effctor"/>
</dbReference>
<evidence type="ECO:0000259" key="12">
    <source>
        <dbReference type="PROSITE" id="PS51755"/>
    </source>
</evidence>
<keyword evidence="14" id="KW-1185">Reference proteome</keyword>
<dbReference type="FunFam" id="3.40.50.2300:FF:000001">
    <property type="entry name" value="DNA-binding response regulator PhoB"/>
    <property type="match status" value="1"/>
</dbReference>
<dbReference type="Proteomes" id="UP000268684">
    <property type="component" value="Chromosome III"/>
</dbReference>
<evidence type="ECO:0000259" key="11">
    <source>
        <dbReference type="PROSITE" id="PS50110"/>
    </source>
</evidence>
<keyword evidence="6" id="KW-0804">Transcription</keyword>
<dbReference type="AlphaFoldDB" id="A0AAJ5NLE1"/>
<protein>
    <recommendedName>
        <fullName evidence="1">Phosphate regulon transcriptional regulatory protein PhoB</fullName>
    </recommendedName>
</protein>
<evidence type="ECO:0000313" key="13">
    <source>
        <dbReference type="EMBL" id="VBB17021.1"/>
    </source>
</evidence>
<dbReference type="InterPro" id="IPR001867">
    <property type="entry name" value="OmpR/PhoB-type_DNA-bd"/>
</dbReference>
<evidence type="ECO:0000256" key="9">
    <source>
        <dbReference type="PROSITE-ProRule" id="PRU01091"/>
    </source>
</evidence>
<gene>
    <name evidence="13" type="ORF">BSTAB16_7236</name>
</gene>
<comment type="function">
    <text evidence="7">This protein is a positive regulator for the phosphate regulon. Transcription of this operon is positively regulated by PhoB and PhoR when phosphate is limited.</text>
</comment>
<accession>A0AAJ5NLE1</accession>
<evidence type="ECO:0000256" key="10">
    <source>
        <dbReference type="SAM" id="MobiDB-lite"/>
    </source>
</evidence>
<dbReference type="SUPFAM" id="SSF52172">
    <property type="entry name" value="CheY-like"/>
    <property type="match status" value="1"/>
</dbReference>
<dbReference type="Pfam" id="PF00486">
    <property type="entry name" value="Trans_reg_C"/>
    <property type="match status" value="1"/>
</dbReference>
<feature type="DNA-binding region" description="OmpR/PhoB-type" evidence="9">
    <location>
        <begin position="181"/>
        <end position="280"/>
    </location>
</feature>
<dbReference type="PROSITE" id="PS51755">
    <property type="entry name" value="OMPR_PHOB"/>
    <property type="match status" value="1"/>
</dbReference>
<dbReference type="GO" id="GO:0005829">
    <property type="term" value="C:cytosol"/>
    <property type="evidence" value="ECO:0007669"/>
    <property type="project" value="TreeGrafter"/>
</dbReference>